<feature type="compositionally biased region" description="Basic and acidic residues" evidence="1">
    <location>
        <begin position="130"/>
        <end position="158"/>
    </location>
</feature>
<feature type="compositionally biased region" description="Low complexity" evidence="1">
    <location>
        <begin position="167"/>
        <end position="178"/>
    </location>
</feature>
<proteinExistence type="predicted"/>
<dbReference type="Proteomes" id="UP000521943">
    <property type="component" value="Unassembled WGS sequence"/>
</dbReference>
<organism evidence="2 3">
    <name type="scientific">Ephemerocybe angulata</name>
    <dbReference type="NCBI Taxonomy" id="980116"/>
    <lineage>
        <taxon>Eukaryota</taxon>
        <taxon>Fungi</taxon>
        <taxon>Dikarya</taxon>
        <taxon>Basidiomycota</taxon>
        <taxon>Agaricomycotina</taxon>
        <taxon>Agaricomycetes</taxon>
        <taxon>Agaricomycetidae</taxon>
        <taxon>Agaricales</taxon>
        <taxon>Agaricineae</taxon>
        <taxon>Psathyrellaceae</taxon>
        <taxon>Ephemerocybe</taxon>
    </lineage>
</organism>
<gene>
    <name evidence="2" type="ORF">DFP72DRAFT_1132696</name>
</gene>
<protein>
    <submittedName>
        <fullName evidence="2">Uncharacterized protein</fullName>
    </submittedName>
</protein>
<evidence type="ECO:0000313" key="2">
    <source>
        <dbReference type="EMBL" id="KAF6740864.1"/>
    </source>
</evidence>
<accession>A0A8H6H5H9</accession>
<feature type="non-terminal residue" evidence="2">
    <location>
        <position position="1"/>
    </location>
</feature>
<feature type="region of interest" description="Disordered" evidence="1">
    <location>
        <begin position="84"/>
        <end position="178"/>
    </location>
</feature>
<dbReference type="AlphaFoldDB" id="A0A8H6H5H9"/>
<evidence type="ECO:0000256" key="1">
    <source>
        <dbReference type="SAM" id="MobiDB-lite"/>
    </source>
</evidence>
<name>A0A8H6H5H9_9AGAR</name>
<reference evidence="2 3" key="1">
    <citation type="submission" date="2020-07" db="EMBL/GenBank/DDBJ databases">
        <title>Comparative genomics of pyrophilous fungi reveals a link between fire events and developmental genes.</title>
        <authorList>
            <consortium name="DOE Joint Genome Institute"/>
            <person name="Steindorff A.S."/>
            <person name="Carver A."/>
            <person name="Calhoun S."/>
            <person name="Stillman K."/>
            <person name="Liu H."/>
            <person name="Lipzen A."/>
            <person name="Pangilinan J."/>
            <person name="Labutti K."/>
            <person name="Bruns T.D."/>
            <person name="Grigoriev I.V."/>
        </authorList>
    </citation>
    <scope>NUCLEOTIDE SEQUENCE [LARGE SCALE GENOMIC DNA]</scope>
    <source>
        <strain evidence="2 3">CBS 144469</strain>
    </source>
</reference>
<evidence type="ECO:0000313" key="3">
    <source>
        <dbReference type="Proteomes" id="UP000521943"/>
    </source>
</evidence>
<keyword evidence="3" id="KW-1185">Reference proteome</keyword>
<sequence>GETPPSAPASAEKRETRTPYTTAAGTLASRWKRWYQGKRWEANSQCIWRCLLREEKGRRYRHAHLVGSDDSAIGQERARCLRDGSLRRPWPPRHAPLRRRKGRHGSHLRTSVWKGSPPHQCRPQIPEPSQVRRGDRAPSQARRGDRAPSQVRRGDRPPPRLLKLRRTPSTTHPNSSLSSSPVRYILVLLSFNRFLLLSLYPSLALNLALANKPFIKVL</sequence>
<dbReference type="EMBL" id="JACGCI010000427">
    <property type="protein sequence ID" value="KAF6740864.1"/>
    <property type="molecule type" value="Genomic_DNA"/>
</dbReference>
<comment type="caution">
    <text evidence="2">The sequence shown here is derived from an EMBL/GenBank/DDBJ whole genome shotgun (WGS) entry which is preliminary data.</text>
</comment>
<feature type="compositionally biased region" description="Basic residues" evidence="1">
    <location>
        <begin position="95"/>
        <end position="107"/>
    </location>
</feature>